<dbReference type="InterPro" id="IPR048365">
    <property type="entry name" value="TNP-like_RNaseH_N"/>
</dbReference>
<organism evidence="2 3">
    <name type="scientific">Dryococelus australis</name>
    <dbReference type="NCBI Taxonomy" id="614101"/>
    <lineage>
        <taxon>Eukaryota</taxon>
        <taxon>Metazoa</taxon>
        <taxon>Ecdysozoa</taxon>
        <taxon>Arthropoda</taxon>
        <taxon>Hexapoda</taxon>
        <taxon>Insecta</taxon>
        <taxon>Pterygota</taxon>
        <taxon>Neoptera</taxon>
        <taxon>Polyneoptera</taxon>
        <taxon>Phasmatodea</taxon>
        <taxon>Verophasmatodea</taxon>
        <taxon>Anareolatae</taxon>
        <taxon>Phasmatidae</taxon>
        <taxon>Eurycanthinae</taxon>
        <taxon>Dryococelus</taxon>
    </lineage>
</organism>
<accession>A0ABQ9IIA9</accession>
<comment type="caution">
    <text evidence="2">The sequence shown here is derived from an EMBL/GenBank/DDBJ whole genome shotgun (WGS) entry which is preliminary data.</text>
</comment>
<name>A0ABQ9IIA9_9NEOP</name>
<dbReference type="Proteomes" id="UP001159363">
    <property type="component" value="Chromosome 1"/>
</dbReference>
<evidence type="ECO:0000259" key="1">
    <source>
        <dbReference type="Pfam" id="PF21787"/>
    </source>
</evidence>
<reference evidence="2 3" key="1">
    <citation type="submission" date="2023-02" db="EMBL/GenBank/DDBJ databases">
        <title>LHISI_Scaffold_Assembly.</title>
        <authorList>
            <person name="Stuart O.P."/>
            <person name="Cleave R."/>
            <person name="Magrath M.J.L."/>
            <person name="Mikheyev A.S."/>
        </authorList>
    </citation>
    <scope>NUCLEOTIDE SEQUENCE [LARGE SCALE GENOMIC DNA]</scope>
    <source>
        <strain evidence="2">Daus_M_001</strain>
        <tissue evidence="2">Leg muscle</tissue>
    </source>
</reference>
<feature type="domain" description="Transposable element P transposase-like RNase H" evidence="1">
    <location>
        <begin position="5"/>
        <end position="91"/>
    </location>
</feature>
<keyword evidence="3" id="KW-1185">Reference proteome</keyword>
<protein>
    <recommendedName>
        <fullName evidence="1">Transposable element P transposase-like RNase H domain-containing protein</fullName>
    </recommendedName>
</protein>
<evidence type="ECO:0000313" key="2">
    <source>
        <dbReference type="EMBL" id="KAJ8895944.1"/>
    </source>
</evidence>
<dbReference type="Pfam" id="PF21787">
    <property type="entry name" value="TNP-like_RNaseH_N"/>
    <property type="match status" value="1"/>
</dbReference>
<gene>
    <name evidence="2" type="ORF">PR048_001285</name>
</gene>
<proteinExistence type="predicted"/>
<evidence type="ECO:0000313" key="3">
    <source>
        <dbReference type="Proteomes" id="UP001159363"/>
    </source>
</evidence>
<dbReference type="EMBL" id="JARBHB010000001">
    <property type="protein sequence ID" value="KAJ8895944.1"/>
    <property type="molecule type" value="Genomic_DNA"/>
</dbReference>
<sequence>MFVASGANECVMKLMKVKSELLLVSDRVVSVVIDEMSLKTYLGYDAQKDNFEGFPDLGAATPHSSEKRVNEGGTKKFANQGLVVMVRGLKKIF</sequence>